<sequence length="73" mass="8313">MTNHRRIDQPQQGDGDVRKNHRQREMPESFIRGGKKRHGEKPDKELNETSALPDGNVTPYPAYKLIISGTAFP</sequence>
<evidence type="ECO:0000313" key="2">
    <source>
        <dbReference type="EMBL" id="CNV10592.1"/>
    </source>
</evidence>
<reference evidence="4 5" key="1">
    <citation type="submission" date="2015-03" db="EMBL/GenBank/DDBJ databases">
        <authorList>
            <consortium name="Pathogen Informatics"/>
        </authorList>
    </citation>
    <scope>NUCLEOTIDE SEQUENCE [LARGE SCALE GENOMIC DNA]</scope>
    <source>
        <strain evidence="2 4">A1104</strain>
        <strain evidence="3 5">D4891</strain>
    </source>
</reference>
<feature type="compositionally biased region" description="Basic and acidic residues" evidence="1">
    <location>
        <begin position="15"/>
        <end position="27"/>
    </location>
</feature>
<dbReference type="EMBL" id="CQPA01000057">
    <property type="protein sequence ID" value="CNV10592.1"/>
    <property type="molecule type" value="Genomic_DNA"/>
</dbReference>
<dbReference type="Proteomes" id="UP000041314">
    <property type="component" value="Unassembled WGS sequence"/>
</dbReference>
<feature type="region of interest" description="Disordered" evidence="1">
    <location>
        <begin position="1"/>
        <end position="58"/>
    </location>
</feature>
<gene>
    <name evidence="2" type="ORF">ERS008198_04365</name>
    <name evidence="3" type="ORF">ERS008207_04314</name>
</gene>
<name>A0A655E8Y5_SALET</name>
<proteinExistence type="predicted"/>
<evidence type="ECO:0000256" key="1">
    <source>
        <dbReference type="SAM" id="MobiDB-lite"/>
    </source>
</evidence>
<evidence type="ECO:0000313" key="3">
    <source>
        <dbReference type="EMBL" id="CNV10928.1"/>
    </source>
</evidence>
<evidence type="ECO:0000313" key="5">
    <source>
        <dbReference type="Proteomes" id="UP000042394"/>
    </source>
</evidence>
<evidence type="ECO:0000313" key="4">
    <source>
        <dbReference type="Proteomes" id="UP000041314"/>
    </source>
</evidence>
<organism evidence="2 4">
    <name type="scientific">Salmonella enterica subsp. enterica serovar Bovismorbificans</name>
    <dbReference type="NCBI Taxonomy" id="58097"/>
    <lineage>
        <taxon>Bacteria</taxon>
        <taxon>Pseudomonadati</taxon>
        <taxon>Pseudomonadota</taxon>
        <taxon>Gammaproteobacteria</taxon>
        <taxon>Enterobacterales</taxon>
        <taxon>Enterobacteriaceae</taxon>
        <taxon>Salmonella</taxon>
    </lineage>
</organism>
<dbReference type="AlphaFoldDB" id="A0A655E8Y5"/>
<dbReference type="Proteomes" id="UP000042394">
    <property type="component" value="Unassembled WGS sequence"/>
</dbReference>
<accession>A0A655E8Y5</accession>
<dbReference type="EMBL" id="CQPD01000061">
    <property type="protein sequence ID" value="CNV10928.1"/>
    <property type="molecule type" value="Genomic_DNA"/>
</dbReference>
<protein>
    <submittedName>
        <fullName evidence="2">Uncharacterized protein</fullName>
    </submittedName>
</protein>